<protein>
    <submittedName>
        <fullName evidence="1">Uncharacterized protein</fullName>
    </submittedName>
</protein>
<organism evidence="1 2">
    <name type="scientific">Nitrobacter vulgaris</name>
    <dbReference type="NCBI Taxonomy" id="29421"/>
    <lineage>
        <taxon>Bacteria</taxon>
        <taxon>Pseudomonadati</taxon>
        <taxon>Pseudomonadota</taxon>
        <taxon>Alphaproteobacteria</taxon>
        <taxon>Hyphomicrobiales</taxon>
        <taxon>Nitrobacteraceae</taxon>
        <taxon>Nitrobacter</taxon>
    </lineage>
</organism>
<accession>A0A1V4HXX6</accession>
<name>A0A1V4HXX6_NITVU</name>
<comment type="caution">
    <text evidence="1">The sequence shown here is derived from an EMBL/GenBank/DDBJ whole genome shotgun (WGS) entry which is preliminary data.</text>
</comment>
<dbReference type="RefSeq" id="WP_079447072.1">
    <property type="nucleotide sequence ID" value="NZ_MWPQ01000041.1"/>
</dbReference>
<evidence type="ECO:0000313" key="2">
    <source>
        <dbReference type="Proteomes" id="UP000189940"/>
    </source>
</evidence>
<dbReference type="Proteomes" id="UP000189940">
    <property type="component" value="Unassembled WGS sequence"/>
</dbReference>
<reference evidence="1 2" key="1">
    <citation type="submission" date="2017-02" db="EMBL/GenBank/DDBJ databases">
        <title>Genome sequence of the nitrite-oxidizing bacterium Nitrobacter vulgaris strain Ab1.</title>
        <authorList>
            <person name="Mellbye B.L."/>
            <person name="Davis E.W."/>
            <person name="Spieck E."/>
            <person name="Chang J.H."/>
            <person name="Bottomley P.J."/>
            <person name="Sayavedra-Soto L.A."/>
        </authorList>
    </citation>
    <scope>NUCLEOTIDE SEQUENCE [LARGE SCALE GENOMIC DNA]</scope>
    <source>
        <strain evidence="1 2">Ab1</strain>
    </source>
</reference>
<dbReference type="EMBL" id="MWPQ01000041">
    <property type="protein sequence ID" value="OPH82725.1"/>
    <property type="molecule type" value="Genomic_DNA"/>
</dbReference>
<evidence type="ECO:0000313" key="1">
    <source>
        <dbReference type="EMBL" id="OPH82725.1"/>
    </source>
</evidence>
<sequence>MGQAFKSDVQIVEVRTDDYVRGIAQREYWAVAAAPEQAVMLVLVAVPEGWACSLSELPVEKIAGNLVLQPGEARLIRRGYFHPT</sequence>
<dbReference type="AlphaFoldDB" id="A0A1V4HXX6"/>
<gene>
    <name evidence="1" type="ORF">B2M20_10905</name>
</gene>
<proteinExistence type="predicted"/>
<keyword evidence="2" id="KW-1185">Reference proteome</keyword>
<dbReference type="OrthoDB" id="8241277at2"/>